<dbReference type="InterPro" id="IPR003738">
    <property type="entry name" value="SRAP"/>
</dbReference>
<dbReference type="SUPFAM" id="SSF143081">
    <property type="entry name" value="BB1717-like"/>
    <property type="match status" value="1"/>
</dbReference>
<dbReference type="Proteomes" id="UP000030907">
    <property type="component" value="Chromosome"/>
</dbReference>
<organism evidence="1 2">
    <name type="scientific">Sphingopyxis fribergensis</name>
    <dbReference type="NCBI Taxonomy" id="1515612"/>
    <lineage>
        <taxon>Bacteria</taxon>
        <taxon>Pseudomonadati</taxon>
        <taxon>Pseudomonadota</taxon>
        <taxon>Alphaproteobacteria</taxon>
        <taxon>Sphingomonadales</taxon>
        <taxon>Sphingomonadaceae</taxon>
        <taxon>Sphingopyxis</taxon>
    </lineage>
</organism>
<protein>
    <recommendedName>
        <fullName evidence="3">Abasic site processing protein</fullName>
    </recommendedName>
</protein>
<dbReference type="KEGG" id="sphk:SKP52_19955"/>
<dbReference type="GO" id="GO:0003697">
    <property type="term" value="F:single-stranded DNA binding"/>
    <property type="evidence" value="ECO:0007669"/>
    <property type="project" value="InterPro"/>
</dbReference>
<keyword evidence="2" id="KW-1185">Reference proteome</keyword>
<dbReference type="EMBL" id="CP009122">
    <property type="protein sequence ID" value="AJA10857.1"/>
    <property type="molecule type" value="Genomic_DNA"/>
</dbReference>
<reference evidence="1 2" key="1">
    <citation type="journal article" date="2015" name="Int. J. Syst. Evol. Microbiol.">
        <title>Description of Sphingopyxis fribergensis sp. nov. - a soil bacterium with the ability to degrade styrene and phenylacetic acid.</title>
        <authorList>
            <person name="Oelschlagel M."/>
            <person name="Ruckert C."/>
            <person name="Kalinowski J."/>
            <person name="Schmidt G."/>
            <person name="Schlomann M."/>
            <person name="Tischler D."/>
        </authorList>
    </citation>
    <scope>NUCLEOTIDE SEQUENCE [LARGE SCALE GENOMIC DNA]</scope>
    <source>
        <strain evidence="1 2">Kp5.2</strain>
    </source>
</reference>
<dbReference type="HOGENOM" id="CLU_035990_5_1_5"/>
<dbReference type="Pfam" id="PF02586">
    <property type="entry name" value="SRAP"/>
    <property type="match status" value="1"/>
</dbReference>
<evidence type="ECO:0008006" key="3">
    <source>
        <dbReference type="Google" id="ProtNLM"/>
    </source>
</evidence>
<accession>A0A0A7PS63</accession>
<evidence type="ECO:0000313" key="1">
    <source>
        <dbReference type="EMBL" id="AJA10857.1"/>
    </source>
</evidence>
<dbReference type="AlphaFoldDB" id="A0A0A7PS63"/>
<proteinExistence type="predicted"/>
<sequence>MISCDPYRRIYGATRRGDAEDLTTLYRCRTALSEVRDHFDARVPARAAWSAEVWPERTGLVVYRKNRERFAEPMRWGIPRTILDGVRNRRAVSTAMWFNRRKVEETARFQNPWRCLIVMDSFAYPAGQSGARKRMWFGVEDRPIFAWAGVWAEVDDEKRFCGLLAEANDVVQGRSMPVILDRDDYNLWLGGRFDRASPLANRPYSETRMYEETLGEPWKGSGSEGP</sequence>
<dbReference type="GO" id="GO:0106300">
    <property type="term" value="P:protein-DNA covalent cross-linking repair"/>
    <property type="evidence" value="ECO:0007669"/>
    <property type="project" value="InterPro"/>
</dbReference>
<dbReference type="Gene3D" id="3.90.1680.10">
    <property type="entry name" value="SOS response associated peptidase-like"/>
    <property type="match status" value="1"/>
</dbReference>
<dbReference type="RefSeq" id="WP_081997450.1">
    <property type="nucleotide sequence ID" value="NZ_CP009122.1"/>
</dbReference>
<dbReference type="InterPro" id="IPR036590">
    <property type="entry name" value="SRAP-like"/>
</dbReference>
<evidence type="ECO:0000313" key="2">
    <source>
        <dbReference type="Proteomes" id="UP000030907"/>
    </source>
</evidence>
<gene>
    <name evidence="1" type="ORF">SKP52_19955</name>
</gene>
<name>A0A0A7PS63_9SPHN</name>